<name>A0AAE1N4N3_9FABA</name>
<accession>A0AAE1N4N3</accession>
<evidence type="ECO:0000256" key="1">
    <source>
        <dbReference type="ARBA" id="ARBA00004123"/>
    </source>
</evidence>
<keyword evidence="3" id="KW-0539">Nucleus</keyword>
<evidence type="ECO:0008006" key="7">
    <source>
        <dbReference type="Google" id="ProtNLM"/>
    </source>
</evidence>
<dbReference type="Pfam" id="PF15699">
    <property type="entry name" value="NPR1_interact"/>
    <property type="match status" value="1"/>
</dbReference>
<reference evidence="5" key="1">
    <citation type="submission" date="2023-10" db="EMBL/GenBank/DDBJ databases">
        <title>Chromosome-level genome of the transformable northern wattle, Acacia crassicarpa.</title>
        <authorList>
            <person name="Massaro I."/>
            <person name="Sinha N.R."/>
            <person name="Poethig S."/>
            <person name="Leichty A.R."/>
        </authorList>
    </citation>
    <scope>NUCLEOTIDE SEQUENCE</scope>
    <source>
        <strain evidence="5">Acra3RX</strain>
        <tissue evidence="5">Leaf</tissue>
    </source>
</reference>
<evidence type="ECO:0000256" key="4">
    <source>
        <dbReference type="SAM" id="MobiDB-lite"/>
    </source>
</evidence>
<dbReference type="AlphaFoldDB" id="A0AAE1N4N3"/>
<evidence type="ECO:0000256" key="3">
    <source>
        <dbReference type="ARBA" id="ARBA00023242"/>
    </source>
</evidence>
<dbReference type="EMBL" id="JAWXYG010000002">
    <property type="protein sequence ID" value="KAK4282701.1"/>
    <property type="molecule type" value="Genomic_DNA"/>
</dbReference>
<feature type="compositionally biased region" description="Basic and acidic residues" evidence="4">
    <location>
        <begin position="82"/>
        <end position="94"/>
    </location>
</feature>
<comment type="subcellular location">
    <subcellularLocation>
        <location evidence="1">Nucleus</location>
    </subcellularLocation>
</comment>
<gene>
    <name evidence="5" type="ORF">QN277_014046</name>
</gene>
<dbReference type="PANTHER" id="PTHR33669:SF26">
    <property type="entry name" value="PROTEIN NIM1-INTERACTING 3"/>
    <property type="match status" value="1"/>
</dbReference>
<organism evidence="5 6">
    <name type="scientific">Acacia crassicarpa</name>
    <name type="common">northern wattle</name>
    <dbReference type="NCBI Taxonomy" id="499986"/>
    <lineage>
        <taxon>Eukaryota</taxon>
        <taxon>Viridiplantae</taxon>
        <taxon>Streptophyta</taxon>
        <taxon>Embryophyta</taxon>
        <taxon>Tracheophyta</taxon>
        <taxon>Spermatophyta</taxon>
        <taxon>Magnoliopsida</taxon>
        <taxon>eudicotyledons</taxon>
        <taxon>Gunneridae</taxon>
        <taxon>Pentapetalae</taxon>
        <taxon>rosids</taxon>
        <taxon>fabids</taxon>
        <taxon>Fabales</taxon>
        <taxon>Fabaceae</taxon>
        <taxon>Caesalpinioideae</taxon>
        <taxon>mimosoid clade</taxon>
        <taxon>Acacieae</taxon>
        <taxon>Acacia</taxon>
    </lineage>
</organism>
<feature type="region of interest" description="Disordered" evidence="4">
    <location>
        <begin position="1"/>
        <end position="20"/>
    </location>
</feature>
<sequence>MDGGRRKRRLEGEEEDTEEQKMEKFFALIRSTKEVRDRISNNKKLEEDKFKNVWNPTFQPGDFIHDYQDSVIRSTHLAGPSSDKEVDIQHKESEPIAEAAPPPLPPAPAPPRDEEAHEEDKLDLNLSL</sequence>
<evidence type="ECO:0000256" key="2">
    <source>
        <dbReference type="ARBA" id="ARBA00009937"/>
    </source>
</evidence>
<feature type="compositionally biased region" description="Basic and acidic residues" evidence="4">
    <location>
        <begin position="111"/>
        <end position="128"/>
    </location>
</feature>
<evidence type="ECO:0000313" key="6">
    <source>
        <dbReference type="Proteomes" id="UP001293593"/>
    </source>
</evidence>
<dbReference type="GO" id="GO:0010112">
    <property type="term" value="P:regulation of systemic acquired resistance"/>
    <property type="evidence" value="ECO:0007669"/>
    <property type="project" value="InterPro"/>
</dbReference>
<dbReference type="Proteomes" id="UP001293593">
    <property type="component" value="Unassembled WGS sequence"/>
</dbReference>
<feature type="region of interest" description="Disordered" evidence="4">
    <location>
        <begin position="76"/>
        <end position="128"/>
    </location>
</feature>
<dbReference type="InterPro" id="IPR031425">
    <property type="entry name" value="NPR1/NH1-interacting"/>
</dbReference>
<dbReference type="PANTHER" id="PTHR33669">
    <property type="entry name" value="PROTEIN NEGATIVE REGULATOR OF RESISTANCE"/>
    <property type="match status" value="1"/>
</dbReference>
<comment type="caution">
    <text evidence="5">The sequence shown here is derived from an EMBL/GenBank/DDBJ whole genome shotgun (WGS) entry which is preliminary data.</text>
</comment>
<dbReference type="GO" id="GO:0005634">
    <property type="term" value="C:nucleus"/>
    <property type="evidence" value="ECO:0007669"/>
    <property type="project" value="UniProtKB-SubCell"/>
</dbReference>
<protein>
    <recommendedName>
        <fullName evidence="7">NIM1-interacting protein</fullName>
    </recommendedName>
</protein>
<proteinExistence type="inferred from homology"/>
<feature type="compositionally biased region" description="Pro residues" evidence="4">
    <location>
        <begin position="100"/>
        <end position="110"/>
    </location>
</feature>
<evidence type="ECO:0000313" key="5">
    <source>
        <dbReference type="EMBL" id="KAK4282701.1"/>
    </source>
</evidence>
<keyword evidence="6" id="KW-1185">Reference proteome</keyword>
<comment type="similarity">
    <text evidence="2">Belongs to the NPR1-interactor family.</text>
</comment>